<dbReference type="PANTHER" id="PTHR12815:SF18">
    <property type="entry name" value="SORTING AND ASSEMBLY MACHINERY COMPONENT 50 HOMOLOG"/>
    <property type="match status" value="1"/>
</dbReference>
<comment type="subcellular location">
    <subcellularLocation>
        <location evidence="1">Mitochondrion outer membrane</location>
        <topology evidence="1">Multi-pass membrane protein</topology>
    </subcellularLocation>
</comment>
<dbReference type="Proteomes" id="UP001608902">
    <property type="component" value="Unassembled WGS sequence"/>
</dbReference>
<evidence type="ECO:0000256" key="3">
    <source>
        <dbReference type="ARBA" id="ARBA00022452"/>
    </source>
</evidence>
<reference evidence="7 8" key="1">
    <citation type="submission" date="2024-08" db="EMBL/GenBank/DDBJ databases">
        <title>Gnathostoma spinigerum genome.</title>
        <authorList>
            <person name="Gonzalez-Bertolin B."/>
            <person name="Monzon S."/>
            <person name="Zaballos A."/>
            <person name="Jimenez P."/>
            <person name="Dekumyoy P."/>
            <person name="Varona S."/>
            <person name="Cuesta I."/>
            <person name="Sumanam S."/>
            <person name="Adisakwattana P."/>
            <person name="Gasser R.B."/>
            <person name="Hernandez-Gonzalez A."/>
            <person name="Young N.D."/>
            <person name="Perteguer M.J."/>
        </authorList>
    </citation>
    <scope>NUCLEOTIDE SEQUENCE [LARGE SCALE GENOMIC DNA]</scope>
    <source>
        <strain evidence="7">AL3</strain>
        <tissue evidence="7">Liver</tissue>
    </source>
</reference>
<dbReference type="Pfam" id="PF01103">
    <property type="entry name" value="Omp85"/>
    <property type="match status" value="1"/>
</dbReference>
<name>A0ABD6EUU9_9BILA</name>
<evidence type="ECO:0000313" key="7">
    <source>
        <dbReference type="EMBL" id="MFH4980347.1"/>
    </source>
</evidence>
<dbReference type="InterPro" id="IPR000184">
    <property type="entry name" value="Bac_surfAg_D15"/>
</dbReference>
<evidence type="ECO:0000313" key="8">
    <source>
        <dbReference type="Proteomes" id="UP001608902"/>
    </source>
</evidence>
<evidence type="ECO:0000259" key="6">
    <source>
        <dbReference type="Pfam" id="PF01103"/>
    </source>
</evidence>
<gene>
    <name evidence="7" type="ORF">AB6A40_007056</name>
</gene>
<dbReference type="InterPro" id="IPR039910">
    <property type="entry name" value="D15-like"/>
</dbReference>
<keyword evidence="3" id="KW-1134">Transmembrane beta strand</keyword>
<evidence type="ECO:0000256" key="2">
    <source>
        <dbReference type="ARBA" id="ARBA00010913"/>
    </source>
</evidence>
<feature type="domain" description="Bacterial surface antigen (D15)" evidence="6">
    <location>
        <begin position="126"/>
        <end position="433"/>
    </location>
</feature>
<dbReference type="GO" id="GO:0005741">
    <property type="term" value="C:mitochondrial outer membrane"/>
    <property type="evidence" value="ECO:0007669"/>
    <property type="project" value="UniProtKB-SubCell"/>
</dbReference>
<accession>A0ABD6EUU9</accession>
<proteinExistence type="inferred from homology"/>
<keyword evidence="5" id="KW-0472">Membrane</keyword>
<comment type="caution">
    <text evidence="7">The sequence shown here is derived from an EMBL/GenBank/DDBJ whole genome shotgun (WGS) entry which is preliminary data.</text>
</comment>
<comment type="similarity">
    <text evidence="2">Belongs to the SAM50/omp85 family.</text>
</comment>
<dbReference type="EMBL" id="JBGFUD010005424">
    <property type="protein sequence ID" value="MFH4980347.1"/>
    <property type="molecule type" value="Genomic_DNA"/>
</dbReference>
<dbReference type="Gene3D" id="2.40.160.50">
    <property type="entry name" value="membrane protein fhac: a member of the omp85/tpsb transporter family"/>
    <property type="match status" value="1"/>
</dbReference>
<dbReference type="AlphaFoldDB" id="A0ABD6EUU9"/>
<sequence>MSEKIYHRADILFGKCENIAANVEAVQFHGIKRTKSDALVKEVAYLYRSSTLSELLHNVHLAASHLQEIGLMDSATPLIDTADDDPNKYIVNFVVKEPRSFSVEAKAGITTRGDADISLMAQQPSFNGRGENISASYSHSVKGDQSFYLSFFKPFLGWQKYSNISLAAYRSLAYLPWIKVNIEENGMVAQYNGQLWNRKLLHAVKLNTIWRKMSPTDATSFSVREYAGHSMKCSLENTLAYDTRDRALLATRGLLLRLSQEYAGSLGDASFVKHQFDAQAAAPLILGAILSASFRFATLHALNNRSIHVLDRIYLGGPHDVRGFDLNTIGPRDGASCLGGAASYCAAVHIYRPLVPANMLYAHIFASNGAVASVTSNNRFEYMRDAQRITGGIGLSFVFRNIVRLELNYVFPLRFVPGDLCSTGVQFGAGINFL</sequence>
<keyword evidence="4" id="KW-0812">Transmembrane</keyword>
<organism evidence="7 8">
    <name type="scientific">Gnathostoma spinigerum</name>
    <dbReference type="NCBI Taxonomy" id="75299"/>
    <lineage>
        <taxon>Eukaryota</taxon>
        <taxon>Metazoa</taxon>
        <taxon>Ecdysozoa</taxon>
        <taxon>Nematoda</taxon>
        <taxon>Chromadorea</taxon>
        <taxon>Rhabditida</taxon>
        <taxon>Spirurina</taxon>
        <taxon>Gnathostomatomorpha</taxon>
        <taxon>Gnathostomatoidea</taxon>
        <taxon>Gnathostomatidae</taxon>
        <taxon>Gnathostoma</taxon>
    </lineage>
</organism>
<evidence type="ECO:0000256" key="5">
    <source>
        <dbReference type="ARBA" id="ARBA00023136"/>
    </source>
</evidence>
<protein>
    <recommendedName>
        <fullName evidence="6">Bacterial surface antigen (D15) domain-containing protein</fullName>
    </recommendedName>
</protein>
<keyword evidence="8" id="KW-1185">Reference proteome</keyword>
<dbReference type="PANTHER" id="PTHR12815">
    <property type="entry name" value="SORTING AND ASSEMBLY MACHINERY SAMM50 PROTEIN FAMILY MEMBER"/>
    <property type="match status" value="1"/>
</dbReference>
<evidence type="ECO:0000256" key="4">
    <source>
        <dbReference type="ARBA" id="ARBA00022692"/>
    </source>
</evidence>
<evidence type="ECO:0000256" key="1">
    <source>
        <dbReference type="ARBA" id="ARBA00004374"/>
    </source>
</evidence>